<dbReference type="Pfam" id="PF02639">
    <property type="entry name" value="DUF188"/>
    <property type="match status" value="1"/>
</dbReference>
<dbReference type="EMBL" id="CP042912">
    <property type="protein sequence ID" value="QEG21722.1"/>
    <property type="molecule type" value="Genomic_DNA"/>
</dbReference>
<reference evidence="3 4" key="1">
    <citation type="submission" date="2019-08" db="EMBL/GenBank/DDBJ databases">
        <title>Deep-cultivation of Planctomycetes and their phenomic and genomic characterization uncovers novel biology.</title>
        <authorList>
            <person name="Wiegand S."/>
            <person name="Jogler M."/>
            <person name="Boedeker C."/>
            <person name="Pinto D."/>
            <person name="Vollmers J."/>
            <person name="Rivas-Marin E."/>
            <person name="Kohn T."/>
            <person name="Peeters S.H."/>
            <person name="Heuer A."/>
            <person name="Rast P."/>
            <person name="Oberbeckmann S."/>
            <person name="Bunk B."/>
            <person name="Jeske O."/>
            <person name="Meyerdierks A."/>
            <person name="Storesund J.E."/>
            <person name="Kallscheuer N."/>
            <person name="Luecker S."/>
            <person name="Lage O.M."/>
            <person name="Pohl T."/>
            <person name="Merkel B.J."/>
            <person name="Hornburger P."/>
            <person name="Mueller R.-W."/>
            <person name="Bruemmer F."/>
            <person name="Labrenz M."/>
            <person name="Spormann A.M."/>
            <person name="Op den Camp H."/>
            <person name="Overmann J."/>
            <person name="Amann R."/>
            <person name="Jetten M.S.M."/>
            <person name="Mascher T."/>
            <person name="Medema M.H."/>
            <person name="Devos D.P."/>
            <person name="Kaster A.-K."/>
            <person name="Ovreas L."/>
            <person name="Rohde M."/>
            <person name="Galperin M.Y."/>
            <person name="Jogler C."/>
        </authorList>
    </citation>
    <scope>NUCLEOTIDE SEQUENCE [LARGE SCALE GENOMIC DNA]</scope>
    <source>
        <strain evidence="3 4">FC18</strain>
    </source>
</reference>
<dbReference type="InterPro" id="IPR003791">
    <property type="entry name" value="UPF0178"/>
</dbReference>
<dbReference type="PANTHER" id="PTHR35146">
    <property type="entry name" value="UPF0178 PROTEIN YAII"/>
    <property type="match status" value="1"/>
</dbReference>
<dbReference type="PANTHER" id="PTHR35146:SF1">
    <property type="entry name" value="UPF0178 PROTEIN YAII"/>
    <property type="match status" value="1"/>
</dbReference>
<dbReference type="RefSeq" id="WP_075085405.1">
    <property type="nucleotide sequence ID" value="NZ_CP042912.1"/>
</dbReference>
<comment type="similarity">
    <text evidence="1 2">Belongs to the UPF0178 family.</text>
</comment>
<gene>
    <name evidence="3" type="ORF">MFFC18_15810</name>
</gene>
<evidence type="ECO:0000256" key="1">
    <source>
        <dbReference type="ARBA" id="ARBA00008522"/>
    </source>
</evidence>
<sequence>MADHFGATIWIDADACPGDIKEVIYRASKRLKIKVVLVANQSIWTPESNLITSITVRDGADIADNTIVEKMSPEDIVVTGDIPLAARVVEKGGIAIGTRGELFDEGSIQSRLATRNLMEQFRAAGMETKGPKPMSQKDVQAFANQLDRLLTTLEQAKSDE</sequence>
<organism evidence="3 4">
    <name type="scientific">Mariniblastus fucicola</name>
    <dbReference type="NCBI Taxonomy" id="980251"/>
    <lineage>
        <taxon>Bacteria</taxon>
        <taxon>Pseudomonadati</taxon>
        <taxon>Planctomycetota</taxon>
        <taxon>Planctomycetia</taxon>
        <taxon>Pirellulales</taxon>
        <taxon>Pirellulaceae</taxon>
        <taxon>Mariniblastus</taxon>
    </lineage>
</organism>
<evidence type="ECO:0000256" key="2">
    <source>
        <dbReference type="HAMAP-Rule" id="MF_00489"/>
    </source>
</evidence>
<proteinExistence type="inferred from homology"/>
<dbReference type="NCBIfam" id="NF001095">
    <property type="entry name" value="PRK00124.1"/>
    <property type="match status" value="1"/>
</dbReference>
<evidence type="ECO:0000313" key="4">
    <source>
        <dbReference type="Proteomes" id="UP000322214"/>
    </source>
</evidence>
<evidence type="ECO:0000313" key="3">
    <source>
        <dbReference type="EMBL" id="QEG21722.1"/>
    </source>
</evidence>
<protein>
    <recommendedName>
        <fullName evidence="2">UPF0178 protein MFFC18_15810</fullName>
    </recommendedName>
</protein>
<dbReference type="CDD" id="cd18720">
    <property type="entry name" value="PIN_YqxD-like"/>
    <property type="match status" value="1"/>
</dbReference>
<dbReference type="AlphaFoldDB" id="A0A5B9P9U5"/>
<dbReference type="KEGG" id="mff:MFFC18_15810"/>
<dbReference type="HAMAP" id="MF_00489">
    <property type="entry name" value="UPF0178"/>
    <property type="match status" value="1"/>
</dbReference>
<accession>A0A5B9P9U5</accession>
<dbReference type="Proteomes" id="UP000322214">
    <property type="component" value="Chromosome"/>
</dbReference>
<keyword evidence="4" id="KW-1185">Reference proteome</keyword>
<name>A0A5B9P9U5_9BACT</name>
<dbReference type="OrthoDB" id="9798918at2"/>